<sequence length="137" mass="15545">MGFVKERPIPADGVELLKAHGMYTDWVAGVSRWAAERERESYLVCTYSGGLDDEFANTYGLLFEGYVIYFVVLRFWTVKDWVIKDKKVIEPAETALDIQDLVIPPELANRRDEVLEAIIEGMAALLDGDIVTIKNIF</sequence>
<dbReference type="EMBL" id="PRDG01000003">
    <property type="protein sequence ID" value="MBP2623298.1"/>
    <property type="molecule type" value="Genomic_DNA"/>
</dbReference>
<protein>
    <submittedName>
        <fullName evidence="2">Uncharacterized protein</fullName>
    </submittedName>
</protein>
<comment type="caution">
    <text evidence="2">The sequence shown here is derived from an EMBL/GenBank/DDBJ whole genome shotgun (WGS) entry which is preliminary data.</text>
</comment>
<name>A0ABS5B4A0_9STRE</name>
<keyword evidence="1" id="KW-0472">Membrane</keyword>
<evidence type="ECO:0000313" key="2">
    <source>
        <dbReference type="EMBL" id="MBP2623298.1"/>
    </source>
</evidence>
<proteinExistence type="predicted"/>
<keyword evidence="3" id="KW-1185">Reference proteome</keyword>
<evidence type="ECO:0000313" key="3">
    <source>
        <dbReference type="Proteomes" id="UP001519296"/>
    </source>
</evidence>
<reference evidence="2 3" key="1">
    <citation type="submission" date="2018-02" db="EMBL/GenBank/DDBJ databases">
        <title>Draft genome sequence of Streptococcus oricebi CCUG 70868T type strain.</title>
        <authorList>
            <person name="Mendez V."/>
            <person name="Salva-Serra F."/>
            <person name="Jaen-Luchoro D."/>
            <person name="Gonzales-Siles L."/>
            <person name="Karlsson R."/>
            <person name="Engstrom-Jakobsson H."/>
            <person name="Busquets A."/>
            <person name="Gomila M."/>
            <person name="Pineiro-Iglesias B."/>
            <person name="Bennasar-Figueras A."/>
            <person name="Seeger M."/>
            <person name="Moore E."/>
        </authorList>
    </citation>
    <scope>NUCLEOTIDE SEQUENCE [LARGE SCALE GENOMIC DNA]</scope>
    <source>
        <strain evidence="2 3">CCUG 70868</strain>
    </source>
</reference>
<gene>
    <name evidence="2" type="ORF">C4K46_05020</name>
</gene>
<dbReference type="RefSeq" id="WP_209627802.1">
    <property type="nucleotide sequence ID" value="NZ_PRDG01000003.1"/>
</dbReference>
<keyword evidence="1" id="KW-1133">Transmembrane helix</keyword>
<organism evidence="2 3">
    <name type="scientific">Streptococcus oricebi</name>
    <dbReference type="NCBI Taxonomy" id="1547447"/>
    <lineage>
        <taxon>Bacteria</taxon>
        <taxon>Bacillati</taxon>
        <taxon>Bacillota</taxon>
        <taxon>Bacilli</taxon>
        <taxon>Lactobacillales</taxon>
        <taxon>Streptococcaceae</taxon>
        <taxon>Streptococcus</taxon>
    </lineage>
</organism>
<dbReference type="Proteomes" id="UP001519296">
    <property type="component" value="Unassembled WGS sequence"/>
</dbReference>
<evidence type="ECO:0000256" key="1">
    <source>
        <dbReference type="SAM" id="Phobius"/>
    </source>
</evidence>
<accession>A0ABS5B4A0</accession>
<keyword evidence="1" id="KW-0812">Transmembrane</keyword>
<feature type="transmembrane region" description="Helical" evidence="1">
    <location>
        <begin position="58"/>
        <end position="77"/>
    </location>
</feature>